<dbReference type="GO" id="GO:0006635">
    <property type="term" value="P:fatty acid beta-oxidation"/>
    <property type="evidence" value="ECO:0007669"/>
    <property type="project" value="TreeGrafter"/>
</dbReference>
<evidence type="ECO:0000256" key="8">
    <source>
        <dbReference type="SAM" id="MobiDB-lite"/>
    </source>
</evidence>
<dbReference type="SUPFAM" id="SSF53901">
    <property type="entry name" value="Thiolase-like"/>
    <property type="match status" value="2"/>
</dbReference>
<dbReference type="PROSITE" id="PS00098">
    <property type="entry name" value="THIOLASE_1"/>
    <property type="match status" value="1"/>
</dbReference>
<keyword evidence="4 7" id="KW-0012">Acyltransferase</keyword>
<keyword evidence="3 7" id="KW-0808">Transferase</keyword>
<accession>R9P6Z8</accession>
<feature type="domain" description="Thiolase N-terminal" evidence="9">
    <location>
        <begin position="127"/>
        <end position="381"/>
    </location>
</feature>
<comment type="similarity">
    <text evidence="2 7">Belongs to the thiolase-like superfamily. Thiolase family.</text>
</comment>
<evidence type="ECO:0000256" key="1">
    <source>
        <dbReference type="ARBA" id="ARBA00004872"/>
    </source>
</evidence>
<evidence type="ECO:0000256" key="3">
    <source>
        <dbReference type="ARBA" id="ARBA00022679"/>
    </source>
</evidence>
<dbReference type="NCBIfam" id="TIGR01930">
    <property type="entry name" value="AcCoA-C-Actrans"/>
    <property type="match status" value="1"/>
</dbReference>
<evidence type="ECO:0000256" key="2">
    <source>
        <dbReference type="ARBA" id="ARBA00010982"/>
    </source>
</evidence>
<dbReference type="InterPro" id="IPR016039">
    <property type="entry name" value="Thiolase-like"/>
</dbReference>
<evidence type="ECO:0000313" key="12">
    <source>
        <dbReference type="Proteomes" id="UP000014071"/>
    </source>
</evidence>
<dbReference type="Pfam" id="PF00108">
    <property type="entry name" value="Thiolase_N"/>
    <property type="match status" value="1"/>
</dbReference>
<sequence length="512" mass="54882">MPFGAAGIRAKRPDPRQDNRATSRNFGKDGFHPERNAQLNRAAEQVFFGDVDSRTCGPVVYRTPTNTRYHLPQPFFFASTYHRLLPLPTPSTLKMAQRITQLASHLDPRSWSGKGLHAHMAKNDSDVVIVAAGRTPFTKAYKGSMKDSKFDLLCYEFFKSLIASSAVDPALIQDIVVGNVHNDEAPYYVRAAALAAGIPNTTPAIVVNRFCSSGLMAIRAIANGIQAGEIECGLACGIEHMSTQPKRPTVISEELSKLSQEADDCKMPMGWTSENVAKDFNISRAKMDEYAARSQQRAVQAQSQGKFDAEIFPISVPTVGKDGAKQTTVVSADEGPRAGTTAESLGKIKPAFPQWAPSNTTGGNASQITDGAAGVILMRRSLANKLGLKVLGKYVSCAVTGLEPRIMGIGPSSAIPAVLAQTGVKQEEVDLFEINEAFASMYVYCVEKLGLDPEKVNVNGGACALGHPLGATGARLVVTALKELERRQQKVAVVSMCIGLGMGAAGLILRED</sequence>
<protein>
    <recommendedName>
        <fullName evidence="5">acetyl-CoA C-acyltransferase</fullName>
        <ecNumber evidence="5">2.3.1.16</ecNumber>
    </recommendedName>
</protein>
<dbReference type="InterPro" id="IPR020615">
    <property type="entry name" value="Thiolase_acyl_enz_int_AS"/>
</dbReference>
<dbReference type="Pfam" id="PF02803">
    <property type="entry name" value="Thiolase_C"/>
    <property type="match status" value="1"/>
</dbReference>
<evidence type="ECO:0000256" key="4">
    <source>
        <dbReference type="ARBA" id="ARBA00023315"/>
    </source>
</evidence>
<dbReference type="CDD" id="cd00751">
    <property type="entry name" value="thiolase"/>
    <property type="match status" value="1"/>
</dbReference>
<feature type="compositionally biased region" description="Basic and acidic residues" evidence="8">
    <location>
        <begin position="11"/>
        <end position="34"/>
    </location>
</feature>
<dbReference type="eggNOG" id="KOG1389">
    <property type="taxonomic scope" value="Eukaryota"/>
</dbReference>
<evidence type="ECO:0000256" key="7">
    <source>
        <dbReference type="RuleBase" id="RU003557"/>
    </source>
</evidence>
<proteinExistence type="inferred from homology"/>
<dbReference type="EMBL" id="DF238808">
    <property type="protein sequence ID" value="GAC97178.1"/>
    <property type="molecule type" value="Genomic_DNA"/>
</dbReference>
<dbReference type="InterPro" id="IPR020617">
    <property type="entry name" value="Thiolase_C"/>
</dbReference>
<dbReference type="PROSITE" id="PS00099">
    <property type="entry name" value="THIOLASE_3"/>
    <property type="match status" value="1"/>
</dbReference>
<dbReference type="Gene3D" id="3.40.47.10">
    <property type="match status" value="2"/>
</dbReference>
<dbReference type="FunFam" id="3.40.47.10:FF:000010">
    <property type="entry name" value="Acetyl-CoA acetyltransferase (Thiolase)"/>
    <property type="match status" value="1"/>
</dbReference>
<dbReference type="GeneID" id="24110044"/>
<dbReference type="OrthoDB" id="5404651at2759"/>
<dbReference type="InterPro" id="IPR020610">
    <property type="entry name" value="Thiolase_AS"/>
</dbReference>
<dbReference type="RefSeq" id="XP_012190765.1">
    <property type="nucleotide sequence ID" value="XM_012335375.1"/>
</dbReference>
<gene>
    <name evidence="11" type="ORF">PHSY_004763</name>
</gene>
<feature type="region of interest" description="Disordered" evidence="8">
    <location>
        <begin position="1"/>
        <end position="34"/>
    </location>
</feature>
<dbReference type="GO" id="GO:0005777">
    <property type="term" value="C:peroxisome"/>
    <property type="evidence" value="ECO:0007669"/>
    <property type="project" value="TreeGrafter"/>
</dbReference>
<dbReference type="GO" id="GO:0010124">
    <property type="term" value="P:phenylacetate catabolic process"/>
    <property type="evidence" value="ECO:0007669"/>
    <property type="project" value="TreeGrafter"/>
</dbReference>
<reference evidence="12" key="1">
    <citation type="journal article" date="2013" name="Genome Announc.">
        <title>Draft genome sequence of the basidiomycetous yeast-like fungus Pseudozyma hubeiensis SY62, which produces an abundant amount of the biosurfactant mannosylerythritol lipids.</title>
        <authorList>
            <person name="Konishi M."/>
            <person name="Hatada Y."/>
            <person name="Horiuchi J."/>
        </authorList>
    </citation>
    <scope>NUCLEOTIDE SEQUENCE [LARGE SCALE GENOMIC DNA]</scope>
    <source>
        <strain evidence="12">SY62</strain>
    </source>
</reference>
<dbReference type="PANTHER" id="PTHR43853">
    <property type="entry name" value="3-KETOACYL-COA THIOLASE, PEROXISOMAL"/>
    <property type="match status" value="1"/>
</dbReference>
<keyword evidence="12" id="KW-1185">Reference proteome</keyword>
<dbReference type="Proteomes" id="UP000014071">
    <property type="component" value="Unassembled WGS sequence"/>
</dbReference>
<evidence type="ECO:0000259" key="10">
    <source>
        <dbReference type="Pfam" id="PF02803"/>
    </source>
</evidence>
<dbReference type="GO" id="GO:0003988">
    <property type="term" value="F:acetyl-CoA C-acyltransferase activity"/>
    <property type="evidence" value="ECO:0007669"/>
    <property type="project" value="UniProtKB-EC"/>
</dbReference>
<organism evidence="11 12">
    <name type="scientific">Pseudozyma hubeiensis (strain SY62)</name>
    <name type="common">Yeast</name>
    <dbReference type="NCBI Taxonomy" id="1305764"/>
    <lineage>
        <taxon>Eukaryota</taxon>
        <taxon>Fungi</taxon>
        <taxon>Dikarya</taxon>
        <taxon>Basidiomycota</taxon>
        <taxon>Ustilaginomycotina</taxon>
        <taxon>Ustilaginomycetes</taxon>
        <taxon>Ustilaginales</taxon>
        <taxon>Ustilaginaceae</taxon>
        <taxon>Pseudozyma</taxon>
    </lineage>
</organism>
<comment type="pathway">
    <text evidence="1">Lipid metabolism; fatty acid metabolism.</text>
</comment>
<dbReference type="InterPro" id="IPR020616">
    <property type="entry name" value="Thiolase_N"/>
</dbReference>
<dbReference type="EC" id="2.3.1.16" evidence="5"/>
<dbReference type="AlphaFoldDB" id="R9P6Z8"/>
<evidence type="ECO:0000259" key="9">
    <source>
        <dbReference type="Pfam" id="PF00108"/>
    </source>
</evidence>
<dbReference type="PANTHER" id="PTHR43853:SF10">
    <property type="entry name" value="ACETYL-COA C-ACETYLTRANSFERASE"/>
    <property type="match status" value="1"/>
</dbReference>
<name>R9P6Z8_PSEHS</name>
<evidence type="ECO:0000313" key="11">
    <source>
        <dbReference type="EMBL" id="GAC97178.1"/>
    </source>
</evidence>
<dbReference type="STRING" id="1305764.R9P6Z8"/>
<comment type="catalytic activity">
    <reaction evidence="6">
        <text>an acyl-CoA + acetyl-CoA = a 3-oxoacyl-CoA + CoA</text>
        <dbReference type="Rhea" id="RHEA:21564"/>
        <dbReference type="ChEBI" id="CHEBI:57287"/>
        <dbReference type="ChEBI" id="CHEBI:57288"/>
        <dbReference type="ChEBI" id="CHEBI:58342"/>
        <dbReference type="ChEBI" id="CHEBI:90726"/>
        <dbReference type="EC" id="2.3.1.16"/>
    </reaction>
</comment>
<feature type="domain" description="Thiolase C-terminal" evidence="10">
    <location>
        <begin position="389"/>
        <end position="508"/>
    </location>
</feature>
<evidence type="ECO:0000256" key="5">
    <source>
        <dbReference type="ARBA" id="ARBA00024073"/>
    </source>
</evidence>
<dbReference type="InterPro" id="IPR050215">
    <property type="entry name" value="Thiolase-like_sf_Thiolase"/>
</dbReference>
<dbReference type="InterPro" id="IPR002155">
    <property type="entry name" value="Thiolase"/>
</dbReference>
<evidence type="ECO:0000256" key="6">
    <source>
        <dbReference type="ARBA" id="ARBA00047605"/>
    </source>
</evidence>
<dbReference type="HOGENOM" id="CLU_031026_1_1_1"/>